<evidence type="ECO:0000313" key="4">
    <source>
        <dbReference type="Proteomes" id="UP000214610"/>
    </source>
</evidence>
<comment type="caution">
    <text evidence="3">The sequence shown here is derived from an EMBL/GenBank/DDBJ whole genome shotgun (WGS) entry which is preliminary data.</text>
</comment>
<evidence type="ECO:0000259" key="2">
    <source>
        <dbReference type="Pfam" id="PF00717"/>
    </source>
</evidence>
<keyword evidence="4" id="KW-1185">Reference proteome</keyword>
<dbReference type="AlphaFoldDB" id="A0A227KNS7"/>
<feature type="region of interest" description="Disordered" evidence="1">
    <location>
        <begin position="92"/>
        <end position="114"/>
    </location>
</feature>
<evidence type="ECO:0000313" key="3">
    <source>
        <dbReference type="EMBL" id="OXE49742.1"/>
    </source>
</evidence>
<dbReference type="InterPro" id="IPR015927">
    <property type="entry name" value="Peptidase_S24_S26A/B/C"/>
</dbReference>
<evidence type="ECO:0000256" key="1">
    <source>
        <dbReference type="SAM" id="MobiDB-lite"/>
    </source>
</evidence>
<name>A0A227KNS7_9BURK</name>
<sequence length="258" mass="29198">MRIRGKDKTDYSEVRRRNLKLLVELYGSMVKLNLALGRRKNDTSLAQIKNEAFNKTKNTPRRMGNSIAREIEDKLNLKRGWMDEEHPDAFPLPFQNSCETQNTENRKNLNSSTTSVLSNNNNLLSNIPLYEVSSERNSGLNSIPISVGEIVMPDAFLTLLPNLENKSEIQAFYMKDNSLSKTIPYGSIVIVDVSVKEFIKDGIYLVRINNNTIVRKIVLAATGGYFVINDLNPPEKVDTLSDIQIFGLCLGGWEPRIF</sequence>
<accession>A0A227KNS7</accession>
<dbReference type="InterPro" id="IPR036286">
    <property type="entry name" value="LexA/Signal_pep-like_sf"/>
</dbReference>
<gene>
    <name evidence="3" type="ORF">ADH67_06340</name>
</gene>
<dbReference type="Proteomes" id="UP000214610">
    <property type="component" value="Unassembled WGS sequence"/>
</dbReference>
<proteinExistence type="predicted"/>
<dbReference type="InterPro" id="IPR039418">
    <property type="entry name" value="LexA-like"/>
</dbReference>
<dbReference type="SUPFAM" id="SSF51306">
    <property type="entry name" value="LexA/Signal peptidase"/>
    <property type="match status" value="1"/>
</dbReference>
<reference evidence="4" key="1">
    <citation type="submission" date="2017-05" db="EMBL/GenBank/DDBJ databases">
        <title>Improved OligoMM genomes.</title>
        <authorList>
            <person name="Garzetti D."/>
        </authorList>
    </citation>
    <scope>NUCLEOTIDE SEQUENCE [LARGE SCALE GENOMIC DNA]</scope>
    <source>
        <strain evidence="4">YL45</strain>
    </source>
</reference>
<protein>
    <recommendedName>
        <fullName evidence="2">Peptidase S24/S26A/S26B/S26C domain-containing protein</fullName>
    </recommendedName>
</protein>
<feature type="compositionally biased region" description="Polar residues" evidence="1">
    <location>
        <begin position="94"/>
        <end position="103"/>
    </location>
</feature>
<feature type="domain" description="Peptidase S24/S26A/S26B/S26C" evidence="2">
    <location>
        <begin position="164"/>
        <end position="247"/>
    </location>
</feature>
<dbReference type="Gene3D" id="2.10.109.10">
    <property type="entry name" value="Umud Fragment, subunit A"/>
    <property type="match status" value="1"/>
</dbReference>
<dbReference type="EMBL" id="NHMP01000003">
    <property type="protein sequence ID" value="OXE49742.1"/>
    <property type="molecule type" value="Genomic_DNA"/>
</dbReference>
<organism evidence="3 4">
    <name type="scientific">Turicimonas muris</name>
    <dbReference type="NCBI Taxonomy" id="1796652"/>
    <lineage>
        <taxon>Bacteria</taxon>
        <taxon>Pseudomonadati</taxon>
        <taxon>Pseudomonadota</taxon>
        <taxon>Betaproteobacteria</taxon>
        <taxon>Burkholderiales</taxon>
        <taxon>Sutterellaceae</taxon>
        <taxon>Turicimonas</taxon>
    </lineage>
</organism>
<dbReference type="Pfam" id="PF00717">
    <property type="entry name" value="Peptidase_S24"/>
    <property type="match status" value="1"/>
</dbReference>
<dbReference type="CDD" id="cd06529">
    <property type="entry name" value="S24_LexA-like"/>
    <property type="match status" value="1"/>
</dbReference>